<evidence type="ECO:0000313" key="2">
    <source>
        <dbReference type="Proteomes" id="UP000435112"/>
    </source>
</evidence>
<dbReference type="AlphaFoldDB" id="A0A6A3NQI9"/>
<name>A0A6A3NQI9_9STRA</name>
<comment type="caution">
    <text evidence="1">The sequence shown here is derived from an EMBL/GenBank/DDBJ whole genome shotgun (WGS) entry which is preliminary data.</text>
</comment>
<dbReference type="OrthoDB" id="274683at2759"/>
<proteinExistence type="predicted"/>
<dbReference type="SUPFAM" id="SSF50447">
    <property type="entry name" value="Translation proteins"/>
    <property type="match status" value="1"/>
</dbReference>
<sequence>MDAERTIHPKVMGKGLNNSGLAVHQDEIINTVVMYVQDSLRNELSYRDIILLVNSTPEAPVKATTSSCRATSTAADPGLFSSEERVDSLWGSYVARSAARRGYSCTVLQVEECQVTQVKMADRHSFNALQLGVGLRKAKNVTKPVLGHRAKRQL</sequence>
<protein>
    <submittedName>
        <fullName evidence="1">Uncharacterized protein</fullName>
    </submittedName>
</protein>
<dbReference type="EMBL" id="QXFU01000121">
    <property type="protein sequence ID" value="KAE9043489.1"/>
    <property type="molecule type" value="Genomic_DNA"/>
</dbReference>
<organism evidence="1 2">
    <name type="scientific">Phytophthora rubi</name>
    <dbReference type="NCBI Taxonomy" id="129364"/>
    <lineage>
        <taxon>Eukaryota</taxon>
        <taxon>Sar</taxon>
        <taxon>Stramenopiles</taxon>
        <taxon>Oomycota</taxon>
        <taxon>Peronosporomycetes</taxon>
        <taxon>Peronosporales</taxon>
        <taxon>Peronosporaceae</taxon>
        <taxon>Phytophthora</taxon>
    </lineage>
</organism>
<dbReference type="Proteomes" id="UP000435112">
    <property type="component" value="Unassembled WGS sequence"/>
</dbReference>
<dbReference type="Gene3D" id="3.30.160.810">
    <property type="match status" value="1"/>
</dbReference>
<dbReference type="InterPro" id="IPR009000">
    <property type="entry name" value="Transl_B-barrel_sf"/>
</dbReference>
<evidence type="ECO:0000313" key="1">
    <source>
        <dbReference type="EMBL" id="KAE9043489.1"/>
    </source>
</evidence>
<gene>
    <name evidence="1" type="ORF">PR002_g3317</name>
</gene>
<accession>A0A6A3NQI9</accession>
<reference evidence="1 2" key="1">
    <citation type="submission" date="2018-09" db="EMBL/GenBank/DDBJ databases">
        <title>Genomic investigation of the strawberry pathogen Phytophthora fragariae indicates pathogenicity is determined by transcriptional variation in three key races.</title>
        <authorList>
            <person name="Adams T.M."/>
            <person name="Armitage A.D."/>
            <person name="Sobczyk M.K."/>
            <person name="Bates H.J."/>
            <person name="Dunwell J.M."/>
            <person name="Nellist C.F."/>
            <person name="Harrison R.J."/>
        </authorList>
    </citation>
    <scope>NUCLEOTIDE SEQUENCE [LARGE SCALE GENOMIC DNA]</scope>
    <source>
        <strain evidence="1 2">SCRP324</strain>
    </source>
</reference>